<protein>
    <recommendedName>
        <fullName evidence="2">ATP-dependent DNA helicase RecG C-terminal domain-containing protein</fullName>
    </recommendedName>
</protein>
<dbReference type="InterPro" id="IPR038475">
    <property type="entry name" value="RecG_C_sf"/>
</dbReference>
<sequence>MKKPESLGLLVPHAGGLSVSNGGLILFGLDDIRQRYFPDARVSCARFRGTDKSEFIDRIDIAGSVLNAIDEVPRFIRRNTRLAAKIENMRRQDIPEYPELAIREILVNAIGHADYSLSGMRILVGIYADRMEIQNPGMLPFGMTMEDLKAGVSKIRNRVIARVFREMGLMEEWGSGYKSVIHACQSGGYPEPDWEELGTAFRVIFYPHPAVLEYPRADVPVNVPASVPVNDRQRWFLEQLAVSKQIRASDLAGYWSISEKTAKRDIADLKRKGLIEFVGAPK</sequence>
<dbReference type="Gene3D" id="3.30.565.60">
    <property type="match status" value="1"/>
</dbReference>
<evidence type="ECO:0008006" key="2">
    <source>
        <dbReference type="Google" id="ProtNLM"/>
    </source>
</evidence>
<feature type="non-terminal residue" evidence="1">
    <location>
        <position position="282"/>
    </location>
</feature>
<name>X1FUP8_9ZZZZ</name>
<dbReference type="InterPro" id="IPR036390">
    <property type="entry name" value="WH_DNA-bd_sf"/>
</dbReference>
<proteinExistence type="predicted"/>
<comment type="caution">
    <text evidence="1">The sequence shown here is derived from an EMBL/GenBank/DDBJ whole genome shotgun (WGS) entry which is preliminary data.</text>
</comment>
<dbReference type="EMBL" id="BARU01021707">
    <property type="protein sequence ID" value="GAH48747.1"/>
    <property type="molecule type" value="Genomic_DNA"/>
</dbReference>
<accession>X1FUP8</accession>
<dbReference type="AlphaFoldDB" id="X1FUP8"/>
<dbReference type="SUPFAM" id="SSF46785">
    <property type="entry name" value="Winged helix' DNA-binding domain"/>
    <property type="match status" value="1"/>
</dbReference>
<dbReference type="Pfam" id="PF13749">
    <property type="entry name" value="HATPase_c_4"/>
    <property type="match status" value="1"/>
</dbReference>
<dbReference type="PANTHER" id="PTHR30595:SF6">
    <property type="entry name" value="SCHLAFEN ALBA-2 DOMAIN-CONTAINING PROTEIN"/>
    <property type="match status" value="1"/>
</dbReference>
<dbReference type="PANTHER" id="PTHR30595">
    <property type="entry name" value="GLPR-RELATED TRANSCRIPTIONAL REPRESSOR"/>
    <property type="match status" value="1"/>
</dbReference>
<evidence type="ECO:0000313" key="1">
    <source>
        <dbReference type="EMBL" id="GAH48747.1"/>
    </source>
</evidence>
<organism evidence="1">
    <name type="scientific">marine sediment metagenome</name>
    <dbReference type="NCBI Taxonomy" id="412755"/>
    <lineage>
        <taxon>unclassified sequences</taxon>
        <taxon>metagenomes</taxon>
        <taxon>ecological metagenomes</taxon>
    </lineage>
</organism>
<reference evidence="1" key="1">
    <citation type="journal article" date="2014" name="Front. Microbiol.">
        <title>High frequency of phylogenetically diverse reductive dehalogenase-homologous genes in deep subseafloor sedimentary metagenomes.</title>
        <authorList>
            <person name="Kawai M."/>
            <person name="Futagami T."/>
            <person name="Toyoda A."/>
            <person name="Takaki Y."/>
            <person name="Nishi S."/>
            <person name="Hori S."/>
            <person name="Arai W."/>
            <person name="Tsubouchi T."/>
            <person name="Morono Y."/>
            <person name="Uchiyama I."/>
            <person name="Ito T."/>
            <person name="Fujiyama A."/>
            <person name="Inagaki F."/>
            <person name="Takami H."/>
        </authorList>
    </citation>
    <scope>NUCLEOTIDE SEQUENCE</scope>
    <source>
        <strain evidence="1">Expedition CK06-06</strain>
    </source>
</reference>
<gene>
    <name evidence="1" type="ORF">S03H2_35481</name>
</gene>